<keyword evidence="2" id="KW-1185">Reference proteome</keyword>
<accession>A0A1N7RVK7</accession>
<dbReference type="Proteomes" id="UP000187012">
    <property type="component" value="Unassembled WGS sequence"/>
</dbReference>
<protein>
    <submittedName>
        <fullName evidence="1">Uncharacterized protein</fullName>
    </submittedName>
</protein>
<gene>
    <name evidence="1" type="ORF">BN2475_190078</name>
</gene>
<dbReference type="AlphaFoldDB" id="A0A1N7RVK7"/>
<name>A0A1N7RVK7_9BURK</name>
<reference evidence="1 2" key="1">
    <citation type="submission" date="2016-12" db="EMBL/GenBank/DDBJ databases">
        <authorList>
            <person name="Song W.-J."/>
            <person name="Kurnit D.M."/>
        </authorList>
    </citation>
    <scope>NUCLEOTIDE SEQUENCE [LARGE SCALE GENOMIC DNA]</scope>
    <source>
        <strain evidence="1 2">STM7296</strain>
    </source>
</reference>
<dbReference type="STRING" id="1247936.BN2475_190078"/>
<evidence type="ECO:0000313" key="1">
    <source>
        <dbReference type="EMBL" id="SIT39127.1"/>
    </source>
</evidence>
<organism evidence="1 2">
    <name type="scientific">Paraburkholderia ribeironis</name>
    <dbReference type="NCBI Taxonomy" id="1247936"/>
    <lineage>
        <taxon>Bacteria</taxon>
        <taxon>Pseudomonadati</taxon>
        <taxon>Pseudomonadota</taxon>
        <taxon>Betaproteobacteria</taxon>
        <taxon>Burkholderiales</taxon>
        <taxon>Burkholderiaceae</taxon>
        <taxon>Paraburkholderia</taxon>
    </lineage>
</organism>
<evidence type="ECO:0000313" key="2">
    <source>
        <dbReference type="Proteomes" id="UP000187012"/>
    </source>
</evidence>
<proteinExistence type="predicted"/>
<dbReference type="EMBL" id="CYGX02000019">
    <property type="protein sequence ID" value="SIT39127.1"/>
    <property type="molecule type" value="Genomic_DNA"/>
</dbReference>
<sequence length="97" mass="10484">MFVPARRVDAMRAADGRKSLAQDRVCAGIRGLFASCAHQVTFKMTAGALAGLVIRYIDGRGKNSSRRQLTRIVDSASVSARLRRLPPHTPAPTITPP</sequence>